<reference evidence="1" key="1">
    <citation type="submission" date="2021-02" db="EMBL/GenBank/DDBJ databases">
        <title>Natronoglycomyces albus gen. nov., sp. nov, a haloalkaliphilic actinobacterium from a soda solonchak soil.</title>
        <authorList>
            <person name="Sorokin D.Y."/>
            <person name="Khijniak T.V."/>
            <person name="Zakharycheva A.P."/>
            <person name="Boueva O.V."/>
            <person name="Ariskina E.V."/>
            <person name="Hahnke R.L."/>
            <person name="Bunk B."/>
            <person name="Sproer C."/>
            <person name="Schumann P."/>
            <person name="Evtushenko L.I."/>
            <person name="Kublanov I.V."/>
        </authorList>
    </citation>
    <scope>NUCLEOTIDE SEQUENCE</scope>
    <source>
        <strain evidence="1">DSM 106290</strain>
        <plasmid evidence="1">p1</plasmid>
    </source>
</reference>
<dbReference type="KEGG" id="nav:JQS30_17165"/>
<sequence>MNQVGPTPGITDTDQQPIDRDDYAAFLNSWLESTDPAKEGHGSDLDRREDFVAASLLDVLSATYQGEDLGRFARLMAVRLYDRLGL</sequence>
<dbReference type="AlphaFoldDB" id="A0A895XU24"/>
<keyword evidence="1" id="KW-0614">Plasmid</keyword>
<evidence type="ECO:0000313" key="2">
    <source>
        <dbReference type="Proteomes" id="UP000662939"/>
    </source>
</evidence>
<accession>A0A895XU24</accession>
<organism evidence="1 2">
    <name type="scientific">Natronoglycomyces albus</name>
    <dbReference type="NCBI Taxonomy" id="2811108"/>
    <lineage>
        <taxon>Bacteria</taxon>
        <taxon>Bacillati</taxon>
        <taxon>Actinomycetota</taxon>
        <taxon>Actinomycetes</taxon>
        <taxon>Glycomycetales</taxon>
        <taxon>Glycomycetaceae</taxon>
        <taxon>Natronoglycomyces</taxon>
    </lineage>
</organism>
<gene>
    <name evidence="1" type="ORF">JQS30_17165</name>
</gene>
<geneLocation type="plasmid" evidence="1 2">
    <name>p1</name>
</geneLocation>
<name>A0A895XU24_9ACTN</name>
<keyword evidence="2" id="KW-1185">Reference proteome</keyword>
<dbReference type="RefSeq" id="WP_213173167.1">
    <property type="nucleotide sequence ID" value="NZ_CP070498.1"/>
</dbReference>
<evidence type="ECO:0000313" key="1">
    <source>
        <dbReference type="EMBL" id="QSB07172.1"/>
    </source>
</evidence>
<proteinExistence type="predicted"/>
<protein>
    <submittedName>
        <fullName evidence="1">Uncharacterized protein</fullName>
    </submittedName>
</protein>
<dbReference type="Proteomes" id="UP000662939">
    <property type="component" value="Plasmid p1"/>
</dbReference>
<dbReference type="EMBL" id="CP070498">
    <property type="protein sequence ID" value="QSB07172.1"/>
    <property type="molecule type" value="Genomic_DNA"/>
</dbReference>